<name>A0ABP3NZT5_9PROT</name>
<dbReference type="Proteomes" id="UP001499951">
    <property type="component" value="Unassembled WGS sequence"/>
</dbReference>
<dbReference type="EMBL" id="BAAADD010000001">
    <property type="protein sequence ID" value="GAA0557316.1"/>
    <property type="molecule type" value="Genomic_DNA"/>
</dbReference>
<accession>A0ABP3NZT5</accession>
<comment type="caution">
    <text evidence="2">The sequence shown here is derived from an EMBL/GenBank/DDBJ whole genome shotgun (WGS) entry which is preliminary data.</text>
</comment>
<gene>
    <name evidence="2" type="ORF">GCM10008942_02230</name>
</gene>
<proteinExistence type="predicted"/>
<keyword evidence="1" id="KW-0472">Membrane</keyword>
<sequence>MEGGKMSKRRFAEIASAILGFILSALVLIFSSRPHFLEGLTSRIECSGLTADIVNMAFVVWCFGNVAWQEHESEPFDRARKWQYGLLAAGAIWAFGYSKFVPREVRLLSNEMPAIGFLAFAVTALIVGWVIRVRK</sequence>
<feature type="transmembrane region" description="Helical" evidence="1">
    <location>
        <begin position="12"/>
        <end position="33"/>
    </location>
</feature>
<keyword evidence="1" id="KW-0812">Transmembrane</keyword>
<feature type="transmembrane region" description="Helical" evidence="1">
    <location>
        <begin position="53"/>
        <end position="70"/>
    </location>
</feature>
<protein>
    <submittedName>
        <fullName evidence="2">Uncharacterized protein</fullName>
    </submittedName>
</protein>
<keyword evidence="3" id="KW-1185">Reference proteome</keyword>
<evidence type="ECO:0000313" key="3">
    <source>
        <dbReference type="Proteomes" id="UP001499951"/>
    </source>
</evidence>
<evidence type="ECO:0000256" key="1">
    <source>
        <dbReference type="SAM" id="Phobius"/>
    </source>
</evidence>
<evidence type="ECO:0000313" key="2">
    <source>
        <dbReference type="EMBL" id="GAA0557316.1"/>
    </source>
</evidence>
<feature type="transmembrane region" description="Helical" evidence="1">
    <location>
        <begin position="82"/>
        <end position="100"/>
    </location>
</feature>
<feature type="transmembrane region" description="Helical" evidence="1">
    <location>
        <begin position="112"/>
        <end position="131"/>
    </location>
</feature>
<reference evidence="3" key="1">
    <citation type="journal article" date="2019" name="Int. J. Syst. Evol. Microbiol.">
        <title>The Global Catalogue of Microorganisms (GCM) 10K type strain sequencing project: providing services to taxonomists for standard genome sequencing and annotation.</title>
        <authorList>
            <consortium name="The Broad Institute Genomics Platform"/>
            <consortium name="The Broad Institute Genome Sequencing Center for Infectious Disease"/>
            <person name="Wu L."/>
            <person name="Ma J."/>
        </authorList>
    </citation>
    <scope>NUCLEOTIDE SEQUENCE [LARGE SCALE GENOMIC DNA]</scope>
    <source>
        <strain evidence="3">JCM 15089</strain>
    </source>
</reference>
<keyword evidence="1" id="KW-1133">Transmembrane helix</keyword>
<organism evidence="2 3">
    <name type="scientific">Rhizomicrobium electricum</name>
    <dbReference type="NCBI Taxonomy" id="480070"/>
    <lineage>
        <taxon>Bacteria</taxon>
        <taxon>Pseudomonadati</taxon>
        <taxon>Pseudomonadota</taxon>
        <taxon>Alphaproteobacteria</taxon>
        <taxon>Micropepsales</taxon>
        <taxon>Micropepsaceae</taxon>
        <taxon>Rhizomicrobium</taxon>
    </lineage>
</organism>